<dbReference type="RefSeq" id="WP_379532562.1">
    <property type="nucleotide sequence ID" value="NZ_JBHSBI010000022.1"/>
</dbReference>
<dbReference type="InterPro" id="IPR036188">
    <property type="entry name" value="FAD/NAD-bd_sf"/>
</dbReference>
<evidence type="ECO:0000259" key="3">
    <source>
        <dbReference type="Pfam" id="PF01494"/>
    </source>
</evidence>
<sequence>MKTAAIVGGGIGGLTAAVALHQRGWRVRVYERAPALEEVGAAIALAPNALRALRTLEIDLSDLAAIGGQGGIRRPDGTWLARTDIDAVADGIGDTILLLARADLVKRLTDRLPPECLVLGATVAEVEQNTNAATVRISGEDGESGEEQATVVVAADGIWSRLRPLVAPHHSGPRYAGYTCWRFLTRAPRDGFTPAETFGTGTRFAIMPMTRGRVYCYATAVAPQGERALDERAELHRRFARWHDPIAEVIGSVRPDEILRNDIWHLPGRLPAYHRGRVVLLGDAAHAMTPDLGQGGCQAIEDAITLAHHLAATGEAADLRRALRAYTAARRPRTHAMVRRSALTGRLVHLKAPAAVWARDRLLWAAERLPERWFARGIAPIHNWHPPSAG</sequence>
<evidence type="ECO:0000313" key="5">
    <source>
        <dbReference type="Proteomes" id="UP001595851"/>
    </source>
</evidence>
<evidence type="ECO:0000256" key="2">
    <source>
        <dbReference type="ARBA" id="ARBA00023033"/>
    </source>
</evidence>
<dbReference type="Pfam" id="PF01494">
    <property type="entry name" value="FAD_binding_3"/>
    <property type="match status" value="1"/>
</dbReference>
<dbReference type="Proteomes" id="UP001595851">
    <property type="component" value="Unassembled WGS sequence"/>
</dbReference>
<evidence type="ECO:0000256" key="1">
    <source>
        <dbReference type="ARBA" id="ARBA00023002"/>
    </source>
</evidence>
<evidence type="ECO:0000313" key="4">
    <source>
        <dbReference type="EMBL" id="MFC4012522.1"/>
    </source>
</evidence>
<dbReference type="PANTHER" id="PTHR13789:SF309">
    <property type="entry name" value="PUTATIVE (AFU_ORTHOLOGUE AFUA_6G14510)-RELATED"/>
    <property type="match status" value="1"/>
</dbReference>
<dbReference type="InterPro" id="IPR002938">
    <property type="entry name" value="FAD-bd"/>
</dbReference>
<dbReference type="PANTHER" id="PTHR13789">
    <property type="entry name" value="MONOOXYGENASE"/>
    <property type="match status" value="1"/>
</dbReference>
<dbReference type="Gene3D" id="3.50.50.60">
    <property type="entry name" value="FAD/NAD(P)-binding domain"/>
    <property type="match status" value="1"/>
</dbReference>
<dbReference type="EMBL" id="JBHSBI010000022">
    <property type="protein sequence ID" value="MFC4012522.1"/>
    <property type="molecule type" value="Genomic_DNA"/>
</dbReference>
<comment type="caution">
    <text evidence="4">The sequence shown here is derived from an EMBL/GenBank/DDBJ whole genome shotgun (WGS) entry which is preliminary data.</text>
</comment>
<proteinExistence type="predicted"/>
<reference evidence="5" key="1">
    <citation type="journal article" date="2019" name="Int. J. Syst. Evol. Microbiol.">
        <title>The Global Catalogue of Microorganisms (GCM) 10K type strain sequencing project: providing services to taxonomists for standard genome sequencing and annotation.</title>
        <authorList>
            <consortium name="The Broad Institute Genomics Platform"/>
            <consortium name="The Broad Institute Genome Sequencing Center for Infectious Disease"/>
            <person name="Wu L."/>
            <person name="Ma J."/>
        </authorList>
    </citation>
    <scope>NUCLEOTIDE SEQUENCE [LARGE SCALE GENOMIC DNA]</scope>
    <source>
        <strain evidence="5">TBRC 1276</strain>
    </source>
</reference>
<name>A0ABV8GJK2_9ACTN</name>
<dbReference type="PRINTS" id="PR00420">
    <property type="entry name" value="RNGMNOXGNASE"/>
</dbReference>
<gene>
    <name evidence="4" type="ORF">ACFOY2_35170</name>
</gene>
<protein>
    <submittedName>
        <fullName evidence="4">FAD-dependent monooxygenase</fullName>
    </submittedName>
</protein>
<keyword evidence="1" id="KW-0560">Oxidoreductase</keyword>
<feature type="domain" description="FAD-binding" evidence="3">
    <location>
        <begin position="4"/>
        <end position="341"/>
    </location>
</feature>
<keyword evidence="2 4" id="KW-0503">Monooxygenase</keyword>
<accession>A0ABV8GJK2</accession>
<organism evidence="4 5">
    <name type="scientific">Nonomuraea purpurea</name>
    <dbReference type="NCBI Taxonomy" id="1849276"/>
    <lineage>
        <taxon>Bacteria</taxon>
        <taxon>Bacillati</taxon>
        <taxon>Actinomycetota</taxon>
        <taxon>Actinomycetes</taxon>
        <taxon>Streptosporangiales</taxon>
        <taxon>Streptosporangiaceae</taxon>
        <taxon>Nonomuraea</taxon>
    </lineage>
</organism>
<dbReference type="SUPFAM" id="SSF51905">
    <property type="entry name" value="FAD/NAD(P)-binding domain"/>
    <property type="match status" value="1"/>
</dbReference>
<keyword evidence="5" id="KW-1185">Reference proteome</keyword>
<dbReference type="InterPro" id="IPR050493">
    <property type="entry name" value="FAD-dep_Monooxygenase_BioMet"/>
</dbReference>
<dbReference type="GO" id="GO:0004497">
    <property type="term" value="F:monooxygenase activity"/>
    <property type="evidence" value="ECO:0007669"/>
    <property type="project" value="UniProtKB-KW"/>
</dbReference>